<evidence type="ECO:0000256" key="4">
    <source>
        <dbReference type="ARBA" id="ARBA00022692"/>
    </source>
</evidence>
<sequence>MLDFSWWNGDTPFGVREHLAATEQSEHHLPTMLAYVRTPFFTFAAVVAFTMMCIAATLFATLNTPWLGIQLASGTGNAVIAKSVATYGPFREVEAGSKIISLGAKNLPEQRITPKDILEEPDTLPTFEQWQAFKRNQAAFVAIIKQETFFATIAPPDAEVKRLTISATDQRPISDLPIEFWIQVLIATFGSLLGGWVLAFRLSENSAHFFAVCCLGFLGSILSSAIYGNRELAIDVGLYDYLSKVNSASTLLFAVAFASLLAVYPKKLANNFMIASVWGATLVVWLAYQLNMVPSPLLYGYLALLYATSVPLLVGQAIKARKDPIARMILYWIAFSFFLGIVFYILVSVLPIILGEDVLIPYAYTLLVFVPVFLGLAVGIGRYRLFNIDVWAFRLLSYFVGVLALLLVDIFLLYILSIDRLPAFGIALLLIGLLYLPLRNWLSGVLFKRHSISQLEFRQIIDVANMRSQAEQNDAWRKLMEQQFQPLETSTQEAAEYAKIEIVDNGLALRIPAIEGLDALELRFANLGKSLFGPRQLNQAGDMVALMKNALQSQQAFAQGVREERTRIAQDLHDNIGAQLLRTLHIANPGRKDELIADTITDLKDIVLNAQGDGINLSQMWAQLRFESAERLEDQNISLHWRADIDDDTYLNAKPAHNLRSILREALSNVIRHSKAKNVDVSLVQTKYKLNLTVADNGVGIADFESGGHGIANIKLRAEQLGGMFAFAESTVGTTIEVSLPLNLESE</sequence>
<feature type="transmembrane region" description="Helical" evidence="9">
    <location>
        <begin position="359"/>
        <end position="383"/>
    </location>
</feature>
<keyword evidence="4 9" id="KW-0812">Transmembrane</keyword>
<evidence type="ECO:0000256" key="3">
    <source>
        <dbReference type="ARBA" id="ARBA00022679"/>
    </source>
</evidence>
<reference evidence="11 12" key="1">
    <citation type="submission" date="2019-03" db="EMBL/GenBank/DDBJ databases">
        <title>Genomic Encyclopedia of Type Strains, Phase III (KMG-III): the genomes of soil and plant-associated and newly described type strains.</title>
        <authorList>
            <person name="Whitman W."/>
        </authorList>
    </citation>
    <scope>NUCLEOTIDE SEQUENCE [LARGE SCALE GENOMIC DNA]</scope>
    <source>
        <strain evidence="11 12">CGMCC 1.7002</strain>
    </source>
</reference>
<keyword evidence="3" id="KW-0808">Transferase</keyword>
<feature type="transmembrane region" description="Helical" evidence="9">
    <location>
        <begin position="207"/>
        <end position="227"/>
    </location>
</feature>
<feature type="transmembrane region" description="Helical" evidence="9">
    <location>
        <begin position="40"/>
        <end position="62"/>
    </location>
</feature>
<dbReference type="Gene3D" id="1.20.5.1930">
    <property type="match status" value="1"/>
</dbReference>
<feature type="transmembrane region" description="Helical" evidence="9">
    <location>
        <begin position="421"/>
        <end position="438"/>
    </location>
</feature>
<comment type="subcellular location">
    <subcellularLocation>
        <location evidence="1">Cell membrane</location>
        <topology evidence="1">Multi-pass membrane protein</topology>
    </subcellularLocation>
</comment>
<gene>
    <name evidence="11" type="ORF">ATL17_2450</name>
</gene>
<dbReference type="PANTHER" id="PTHR24421:SF37">
    <property type="entry name" value="SENSOR HISTIDINE KINASE NARS"/>
    <property type="match status" value="1"/>
</dbReference>
<dbReference type="GO" id="GO:0000160">
    <property type="term" value="P:phosphorelay signal transduction system"/>
    <property type="evidence" value="ECO:0007669"/>
    <property type="project" value="UniProtKB-KW"/>
</dbReference>
<dbReference type="Proteomes" id="UP000295391">
    <property type="component" value="Unassembled WGS sequence"/>
</dbReference>
<dbReference type="AlphaFoldDB" id="A0A4R6VVZ0"/>
<keyword evidence="8 9" id="KW-0472">Membrane</keyword>
<keyword evidence="5 11" id="KW-0418">Kinase</keyword>
<evidence type="ECO:0000313" key="11">
    <source>
        <dbReference type="EMBL" id="TDQ64431.1"/>
    </source>
</evidence>
<dbReference type="GO" id="GO:0005886">
    <property type="term" value="C:plasma membrane"/>
    <property type="evidence" value="ECO:0007669"/>
    <property type="project" value="UniProtKB-SubCell"/>
</dbReference>
<dbReference type="InterPro" id="IPR036890">
    <property type="entry name" value="HATPase_C_sf"/>
</dbReference>
<accession>A0A4R6VVZ0</accession>
<keyword evidence="6 9" id="KW-1133">Transmembrane helix</keyword>
<evidence type="ECO:0000256" key="5">
    <source>
        <dbReference type="ARBA" id="ARBA00022777"/>
    </source>
</evidence>
<feature type="transmembrane region" description="Helical" evidence="9">
    <location>
        <begin position="297"/>
        <end position="318"/>
    </location>
</feature>
<feature type="transmembrane region" description="Helical" evidence="9">
    <location>
        <begin position="180"/>
        <end position="200"/>
    </location>
</feature>
<comment type="caution">
    <text evidence="11">The sequence shown here is derived from an EMBL/GenBank/DDBJ whole genome shotgun (WGS) entry which is preliminary data.</text>
</comment>
<feature type="transmembrane region" description="Helical" evidence="9">
    <location>
        <begin position="247"/>
        <end position="265"/>
    </location>
</feature>
<keyword evidence="12" id="KW-1185">Reference proteome</keyword>
<evidence type="ECO:0000256" key="8">
    <source>
        <dbReference type="ARBA" id="ARBA00023136"/>
    </source>
</evidence>
<dbReference type="GO" id="GO:0016301">
    <property type="term" value="F:kinase activity"/>
    <property type="evidence" value="ECO:0007669"/>
    <property type="project" value="UniProtKB-KW"/>
</dbReference>
<feature type="transmembrane region" description="Helical" evidence="9">
    <location>
        <begin position="395"/>
        <end position="415"/>
    </location>
</feature>
<feature type="transmembrane region" description="Helical" evidence="9">
    <location>
        <begin position="330"/>
        <end position="353"/>
    </location>
</feature>
<keyword evidence="7" id="KW-0902">Two-component regulatory system</keyword>
<protein>
    <submittedName>
        <fullName evidence="11">Signal transduction histidine kinase</fullName>
    </submittedName>
</protein>
<evidence type="ECO:0000256" key="2">
    <source>
        <dbReference type="ARBA" id="ARBA00022475"/>
    </source>
</evidence>
<dbReference type="SMART" id="SM00387">
    <property type="entry name" value="HATPase_c"/>
    <property type="match status" value="1"/>
</dbReference>
<dbReference type="EMBL" id="SNYR01000002">
    <property type="protein sequence ID" value="TDQ64431.1"/>
    <property type="molecule type" value="Genomic_DNA"/>
</dbReference>
<dbReference type="CDD" id="cd16917">
    <property type="entry name" value="HATPase_UhpB-NarQ-NarX-like"/>
    <property type="match status" value="1"/>
</dbReference>
<evidence type="ECO:0000256" key="9">
    <source>
        <dbReference type="SAM" id="Phobius"/>
    </source>
</evidence>
<keyword evidence="2" id="KW-1003">Cell membrane</keyword>
<dbReference type="InterPro" id="IPR050482">
    <property type="entry name" value="Sensor_HK_TwoCompSys"/>
</dbReference>
<evidence type="ECO:0000313" key="12">
    <source>
        <dbReference type="Proteomes" id="UP000295391"/>
    </source>
</evidence>
<dbReference type="SUPFAM" id="SSF55874">
    <property type="entry name" value="ATPase domain of HSP90 chaperone/DNA topoisomerase II/histidine kinase"/>
    <property type="match status" value="1"/>
</dbReference>
<evidence type="ECO:0000259" key="10">
    <source>
        <dbReference type="SMART" id="SM00387"/>
    </source>
</evidence>
<evidence type="ECO:0000256" key="6">
    <source>
        <dbReference type="ARBA" id="ARBA00022989"/>
    </source>
</evidence>
<dbReference type="Pfam" id="PF02518">
    <property type="entry name" value="HATPase_c"/>
    <property type="match status" value="1"/>
</dbReference>
<dbReference type="PANTHER" id="PTHR24421">
    <property type="entry name" value="NITRATE/NITRITE SENSOR PROTEIN NARX-RELATED"/>
    <property type="match status" value="1"/>
</dbReference>
<evidence type="ECO:0000256" key="1">
    <source>
        <dbReference type="ARBA" id="ARBA00004651"/>
    </source>
</evidence>
<evidence type="ECO:0000256" key="7">
    <source>
        <dbReference type="ARBA" id="ARBA00023012"/>
    </source>
</evidence>
<feature type="domain" description="Histidine kinase/HSP90-like ATPase" evidence="10">
    <location>
        <begin position="654"/>
        <end position="744"/>
    </location>
</feature>
<dbReference type="OrthoDB" id="9797605at2"/>
<feature type="transmembrane region" description="Helical" evidence="9">
    <location>
        <begin position="272"/>
        <end position="291"/>
    </location>
</feature>
<name>A0A4R6VVZ0_9HYPH</name>
<proteinExistence type="predicted"/>
<dbReference type="Gene3D" id="3.30.565.10">
    <property type="entry name" value="Histidine kinase-like ATPase, C-terminal domain"/>
    <property type="match status" value="1"/>
</dbReference>
<organism evidence="11 12">
    <name type="scientific">Maritalea mobilis</name>
    <dbReference type="NCBI Taxonomy" id="483324"/>
    <lineage>
        <taxon>Bacteria</taxon>
        <taxon>Pseudomonadati</taxon>
        <taxon>Pseudomonadota</taxon>
        <taxon>Alphaproteobacteria</taxon>
        <taxon>Hyphomicrobiales</taxon>
        <taxon>Devosiaceae</taxon>
        <taxon>Maritalea</taxon>
    </lineage>
</organism>
<dbReference type="InterPro" id="IPR003594">
    <property type="entry name" value="HATPase_dom"/>
</dbReference>